<dbReference type="GeneID" id="7853622"/>
<reference evidence="2" key="1">
    <citation type="submission" date="2009-03" db="EMBL/GenBank/DDBJ databases">
        <authorList>
            <person name="Wu Z.J."/>
        </authorList>
    </citation>
    <scope>NUCLEOTIDE SEQUENCE [LARGE SCALE GENOMIC DNA]</scope>
    <source>
        <strain evidence="2">Fz1</strain>
    </source>
</reference>
<dbReference type="Proteomes" id="UP000203500">
    <property type="component" value="Segment"/>
</dbReference>
<name>C3VIY0_9VIRU</name>
<protein>
    <submittedName>
        <fullName evidence="2">C1</fullName>
    </submittedName>
</protein>
<dbReference type="RefSeq" id="YP_002875766.1">
    <property type="nucleotide sequence ID" value="NC_012666.1"/>
</dbReference>
<gene>
    <name evidence="2" type="primary">C1</name>
</gene>
<evidence type="ECO:0000313" key="2">
    <source>
        <dbReference type="EMBL" id="ACP40518.1"/>
    </source>
</evidence>
<organism evidence="2 3">
    <name type="scientific">Emilia yellow vein betasatellite</name>
    <dbReference type="NCBI Taxonomy" id="2844115"/>
    <lineage>
        <taxon>Viruses</taxon>
        <taxon>Viruses incertae sedis</taxon>
        <taxon>Tolecusatellitidae</taxon>
        <taxon>Betasatellite</taxon>
        <taxon>Betasatellite emiliae</taxon>
    </lineage>
</organism>
<evidence type="ECO:0000259" key="1">
    <source>
        <dbReference type="Pfam" id="PF09593"/>
    </source>
</evidence>
<sequence>MQIMTITYKNTKGVKFIIDVRLCPRLNVQVTMISTKEPILSKATYTLPYNHNEIEEPFDFNGTEEAIRNTIQVMVHDIPFNDIKSEDILDSIDITMMDRFVFIDLDTGGTCKTRCICTL</sequence>
<dbReference type="KEGG" id="vg:7853622"/>
<accession>C3VIY0</accession>
<proteinExistence type="predicted"/>
<evidence type="ECO:0000313" key="3">
    <source>
        <dbReference type="Proteomes" id="UP000203500"/>
    </source>
</evidence>
<dbReference type="EMBL" id="FJ869906">
    <property type="protein sequence ID" value="ACP40518.1"/>
    <property type="molecule type" value="Genomic_DNA"/>
</dbReference>
<reference evidence="2" key="2">
    <citation type="submission" date="2025-04" db="EMBL/GenBank/DDBJ databases">
        <title>Molecular Characterization of a Distinct Begomovirus Species Isolated from Emilia sonchifolia in China.</title>
        <authorList>
            <person name="Yang C.X."/>
        </authorList>
    </citation>
    <scope>NUCLEOTIDE SEQUENCE</scope>
    <source>
        <strain evidence="2">Fz1</strain>
    </source>
</reference>
<dbReference type="OrthoDB" id="17520at10239"/>
<feature type="domain" description="Cotton leaf-curl disease DNA-betaC1" evidence="1">
    <location>
        <begin position="5"/>
        <end position="118"/>
    </location>
</feature>
<dbReference type="InterPro" id="IPR018583">
    <property type="entry name" value="CLCuD_DNA-betaC1"/>
</dbReference>
<dbReference type="Pfam" id="PF09593">
    <property type="entry name" value="Pathogen_betaC1"/>
    <property type="match status" value="1"/>
</dbReference>
<keyword evidence="3" id="KW-1185">Reference proteome</keyword>